<reference evidence="2" key="1">
    <citation type="submission" date="2023-03" db="EMBL/GenBank/DDBJ databases">
        <title>Massive genome expansion in bonnet fungi (Mycena s.s.) driven by repeated elements and novel gene families across ecological guilds.</title>
        <authorList>
            <consortium name="Lawrence Berkeley National Laboratory"/>
            <person name="Harder C.B."/>
            <person name="Miyauchi S."/>
            <person name="Viragh M."/>
            <person name="Kuo A."/>
            <person name="Thoen E."/>
            <person name="Andreopoulos B."/>
            <person name="Lu D."/>
            <person name="Skrede I."/>
            <person name="Drula E."/>
            <person name="Henrissat B."/>
            <person name="Morin E."/>
            <person name="Kohler A."/>
            <person name="Barry K."/>
            <person name="LaButti K."/>
            <person name="Morin E."/>
            <person name="Salamov A."/>
            <person name="Lipzen A."/>
            <person name="Mereny Z."/>
            <person name="Hegedus B."/>
            <person name="Baldrian P."/>
            <person name="Stursova M."/>
            <person name="Weitz H."/>
            <person name="Taylor A."/>
            <person name="Grigoriev I.V."/>
            <person name="Nagy L.G."/>
            <person name="Martin F."/>
            <person name="Kauserud H."/>
        </authorList>
    </citation>
    <scope>NUCLEOTIDE SEQUENCE</scope>
    <source>
        <strain evidence="2">CBHHK002</strain>
    </source>
</reference>
<protein>
    <submittedName>
        <fullName evidence="2">Uncharacterized protein</fullName>
    </submittedName>
</protein>
<evidence type="ECO:0000313" key="2">
    <source>
        <dbReference type="EMBL" id="KAJ7320987.1"/>
    </source>
</evidence>
<name>A0AAD7EFP3_9AGAR</name>
<keyword evidence="3" id="KW-1185">Reference proteome</keyword>
<evidence type="ECO:0000256" key="1">
    <source>
        <dbReference type="SAM" id="SignalP"/>
    </source>
</evidence>
<accession>A0AAD7EFP3</accession>
<feature type="signal peptide" evidence="1">
    <location>
        <begin position="1"/>
        <end position="27"/>
    </location>
</feature>
<feature type="chain" id="PRO_5042142882" evidence="1">
    <location>
        <begin position="28"/>
        <end position="118"/>
    </location>
</feature>
<sequence length="118" mass="12210">MFNTQALFTAALIAATMLTTAWGKAQAVLYATSGCTGAHSGTIGMSTGVCHSTDFVISPPGGEPSEGYANSIHFYTDGAIEDYEYYSDTNCNTAVQGSSGPSGCVSLASNVKSFKKKD</sequence>
<proteinExistence type="predicted"/>
<evidence type="ECO:0000313" key="3">
    <source>
        <dbReference type="Proteomes" id="UP001218218"/>
    </source>
</evidence>
<keyword evidence="1" id="KW-0732">Signal</keyword>
<gene>
    <name evidence="2" type="ORF">DFH08DRAFT_818810</name>
</gene>
<dbReference type="EMBL" id="JARIHO010000052">
    <property type="protein sequence ID" value="KAJ7320987.1"/>
    <property type="molecule type" value="Genomic_DNA"/>
</dbReference>
<dbReference type="Proteomes" id="UP001218218">
    <property type="component" value="Unassembled WGS sequence"/>
</dbReference>
<organism evidence="2 3">
    <name type="scientific">Mycena albidolilacea</name>
    <dbReference type="NCBI Taxonomy" id="1033008"/>
    <lineage>
        <taxon>Eukaryota</taxon>
        <taxon>Fungi</taxon>
        <taxon>Dikarya</taxon>
        <taxon>Basidiomycota</taxon>
        <taxon>Agaricomycotina</taxon>
        <taxon>Agaricomycetes</taxon>
        <taxon>Agaricomycetidae</taxon>
        <taxon>Agaricales</taxon>
        <taxon>Marasmiineae</taxon>
        <taxon>Mycenaceae</taxon>
        <taxon>Mycena</taxon>
    </lineage>
</organism>
<dbReference type="AlphaFoldDB" id="A0AAD7EFP3"/>
<comment type="caution">
    <text evidence="2">The sequence shown here is derived from an EMBL/GenBank/DDBJ whole genome shotgun (WGS) entry which is preliminary data.</text>
</comment>